<keyword evidence="4" id="KW-1185">Reference proteome</keyword>
<dbReference type="Pfam" id="PF01593">
    <property type="entry name" value="Amino_oxidase"/>
    <property type="match status" value="1"/>
</dbReference>
<proteinExistence type="inferred from homology"/>
<dbReference type="RefSeq" id="WP_380249602.1">
    <property type="nucleotide sequence ID" value="NZ_JBHUII010000003.1"/>
</dbReference>
<evidence type="ECO:0000313" key="4">
    <source>
        <dbReference type="Proteomes" id="UP001597294"/>
    </source>
</evidence>
<dbReference type="PANTHER" id="PTHR43563:SF14">
    <property type="entry name" value="AMINE OXIDASE"/>
    <property type="match status" value="1"/>
</dbReference>
<dbReference type="SUPFAM" id="SSF54373">
    <property type="entry name" value="FAD-linked reductases, C-terminal domain"/>
    <property type="match status" value="1"/>
</dbReference>
<evidence type="ECO:0000259" key="2">
    <source>
        <dbReference type="Pfam" id="PF01593"/>
    </source>
</evidence>
<accession>A0ABW5BGK4</accession>
<feature type="domain" description="Amine oxidase" evidence="2">
    <location>
        <begin position="96"/>
        <end position="343"/>
    </location>
</feature>
<name>A0ABW5BGK4_9PROT</name>
<gene>
    <name evidence="3" type="ORF">ACFSKO_06310</name>
</gene>
<evidence type="ECO:0000313" key="3">
    <source>
        <dbReference type="EMBL" id="MFD2205212.1"/>
    </source>
</evidence>
<dbReference type="InterPro" id="IPR050703">
    <property type="entry name" value="Flavin_MAO"/>
</dbReference>
<dbReference type="PANTHER" id="PTHR43563">
    <property type="entry name" value="AMINE OXIDASE"/>
    <property type="match status" value="1"/>
</dbReference>
<dbReference type="Gene3D" id="3.50.50.60">
    <property type="entry name" value="FAD/NAD(P)-binding domain"/>
    <property type="match status" value="2"/>
</dbReference>
<reference evidence="4" key="1">
    <citation type="journal article" date="2019" name="Int. J. Syst. Evol. Microbiol.">
        <title>The Global Catalogue of Microorganisms (GCM) 10K type strain sequencing project: providing services to taxonomists for standard genome sequencing and annotation.</title>
        <authorList>
            <consortium name="The Broad Institute Genomics Platform"/>
            <consortium name="The Broad Institute Genome Sequencing Center for Infectious Disease"/>
            <person name="Wu L."/>
            <person name="Ma J."/>
        </authorList>
    </citation>
    <scope>NUCLEOTIDE SEQUENCE [LARGE SCALE GENOMIC DNA]</scope>
    <source>
        <strain evidence="4">CGMCC 4.7192</strain>
    </source>
</reference>
<dbReference type="Pfam" id="PF13450">
    <property type="entry name" value="NAD_binding_8"/>
    <property type="match status" value="1"/>
</dbReference>
<dbReference type="EMBL" id="JBHUII010000003">
    <property type="protein sequence ID" value="MFD2205212.1"/>
    <property type="molecule type" value="Genomic_DNA"/>
</dbReference>
<comment type="caution">
    <text evidence="3">The sequence shown here is derived from an EMBL/GenBank/DDBJ whole genome shotgun (WGS) entry which is preliminary data.</text>
</comment>
<dbReference type="SUPFAM" id="SSF51905">
    <property type="entry name" value="FAD/NAD(P)-binding domain"/>
    <property type="match status" value="1"/>
</dbReference>
<dbReference type="InterPro" id="IPR036188">
    <property type="entry name" value="FAD/NAD-bd_sf"/>
</dbReference>
<dbReference type="Proteomes" id="UP001597294">
    <property type="component" value="Unassembled WGS sequence"/>
</dbReference>
<dbReference type="InterPro" id="IPR002937">
    <property type="entry name" value="Amino_oxidase"/>
</dbReference>
<dbReference type="Gene3D" id="3.90.660.20">
    <property type="entry name" value="Protoporphyrinogen oxidase, mitochondrial, domain 2"/>
    <property type="match status" value="1"/>
</dbReference>
<sequence>MQTENLIIGGGLSGLYLAYQLTQRGEDFLLVEARDRLGGRIDNHRGVDLGPTWFWPGQHRIAKLAKELGITAFEQQNKGDILYEDPNVQSERIPSQQYQMTSYRLEDGTSRLIEGLATEISTDRILLGHHVTALSHTNNGIEVRLKTSNNTSPITTKRVFLALPPRLIAQHITFTPTLDEEALGKMTSIPTWMAGQAKAAIQFETPFWRDHKLSGQAFSRLGPLVEIHDASAAEDAPYALFGFIGGTPRQRKEIGEIKLKHLIKQQIERLYGTDTPAPLEITIKDWSTDQFTATKEDMEPLQSHPSYGLPKALTNLWNNQLILTGTEVASSEGGYLEGALIAADDAIAHIT</sequence>
<evidence type="ECO:0000256" key="1">
    <source>
        <dbReference type="ARBA" id="ARBA00005995"/>
    </source>
</evidence>
<protein>
    <submittedName>
        <fullName evidence="3">Flavin monoamine oxidase family protein</fullName>
    </submittedName>
</protein>
<comment type="similarity">
    <text evidence="1">Belongs to the flavin monoamine oxidase family.</text>
</comment>
<organism evidence="3 4">
    <name type="scientific">Kiloniella antarctica</name>
    <dbReference type="NCBI Taxonomy" id="1550907"/>
    <lineage>
        <taxon>Bacteria</taxon>
        <taxon>Pseudomonadati</taxon>
        <taxon>Pseudomonadota</taxon>
        <taxon>Alphaproteobacteria</taxon>
        <taxon>Rhodospirillales</taxon>
        <taxon>Kiloniellaceae</taxon>
        <taxon>Kiloniella</taxon>
    </lineage>
</organism>